<reference evidence="3 4" key="1">
    <citation type="journal article" date="2010" name="Cell">
        <title>The genome of Naegleria gruberi illuminates early eukaryotic versatility.</title>
        <authorList>
            <person name="Fritz-Laylin L.K."/>
            <person name="Prochnik S.E."/>
            <person name="Ginger M.L."/>
            <person name="Dacks J.B."/>
            <person name="Carpenter M.L."/>
            <person name="Field M.C."/>
            <person name="Kuo A."/>
            <person name="Paredez A."/>
            <person name="Chapman J."/>
            <person name="Pham J."/>
            <person name="Shu S."/>
            <person name="Neupane R."/>
            <person name="Cipriano M."/>
            <person name="Mancuso J."/>
            <person name="Tu H."/>
            <person name="Salamov A."/>
            <person name="Lindquist E."/>
            <person name="Shapiro H."/>
            <person name="Lucas S."/>
            <person name="Grigoriev I.V."/>
            <person name="Cande W.Z."/>
            <person name="Fulton C."/>
            <person name="Rokhsar D.S."/>
            <person name="Dawson S.C."/>
        </authorList>
    </citation>
    <scope>NUCLEOTIDE SEQUENCE [LARGE SCALE GENOMIC DNA]</scope>
    <source>
        <strain evidence="3 4">NEG-M</strain>
    </source>
</reference>
<keyword evidence="2" id="KW-0812">Transmembrane</keyword>
<dbReference type="Proteomes" id="UP000006671">
    <property type="component" value="Unassembled WGS sequence"/>
</dbReference>
<evidence type="ECO:0000256" key="2">
    <source>
        <dbReference type="SAM" id="Phobius"/>
    </source>
</evidence>
<proteinExistence type="predicted"/>
<keyword evidence="4" id="KW-1185">Reference proteome</keyword>
<dbReference type="Gene3D" id="3.40.50.1820">
    <property type="entry name" value="alpha/beta hydrolase"/>
    <property type="match status" value="1"/>
</dbReference>
<gene>
    <name evidence="3" type="ORF">NAEGRDRAFT_50855</name>
</gene>
<accession>D2VMU1</accession>
<dbReference type="AlphaFoldDB" id="D2VMU1"/>
<sequence length="387" mass="43882">MSGSSLVTRPHHHSYSSFDKLEDDHTHDDPATLETYYHQQSSTTSTRKRKIIVAISTLSILCITGLLFFGALFVVGWFCLGNYLFDVAFEIAPENCKYFRENSPQNFTLLYDCPPLTEPESQWYEKLAPFYVNSEKTEIVKFKSRPVDWVQGLGYNVLSIDLRNHGDSSLFEPIKFVSFGNFEHLDVLGAFDYLLERFTFLNETNNVGLFGSSMGAATSAIAFAKENRIKIAFLDSPPCNVYQTLLFGAKAMVSSDPIASLGLETIKSVSPLKVSHFGFPPFHNDPIELLKNVNLSNNRTIFFLQTVGDSIVPSSNQEDCLKATMESVSKNKYNPESVQSYMGTIVYPESFQESTRTRHFCNNHIAFQFNNLNKFKELLVTFYHKNL</sequence>
<protein>
    <submittedName>
        <fullName evidence="3">Predicted protein</fullName>
    </submittedName>
</protein>
<feature type="transmembrane region" description="Helical" evidence="2">
    <location>
        <begin position="51"/>
        <end position="78"/>
    </location>
</feature>
<dbReference type="InterPro" id="IPR029058">
    <property type="entry name" value="AB_hydrolase_fold"/>
</dbReference>
<feature type="region of interest" description="Disordered" evidence="1">
    <location>
        <begin position="1"/>
        <end position="24"/>
    </location>
</feature>
<name>D2VMU1_NAEGR</name>
<dbReference type="OrthoDB" id="2498029at2759"/>
<dbReference type="GeneID" id="8855999"/>
<evidence type="ECO:0000256" key="1">
    <source>
        <dbReference type="SAM" id="MobiDB-lite"/>
    </source>
</evidence>
<keyword evidence="2" id="KW-0472">Membrane</keyword>
<dbReference type="EMBL" id="GG738883">
    <property type="protein sequence ID" value="EFC41884.1"/>
    <property type="molecule type" value="Genomic_DNA"/>
</dbReference>
<organism evidence="4">
    <name type="scientific">Naegleria gruberi</name>
    <name type="common">Amoeba</name>
    <dbReference type="NCBI Taxonomy" id="5762"/>
    <lineage>
        <taxon>Eukaryota</taxon>
        <taxon>Discoba</taxon>
        <taxon>Heterolobosea</taxon>
        <taxon>Tetramitia</taxon>
        <taxon>Eutetramitia</taxon>
        <taxon>Vahlkampfiidae</taxon>
        <taxon>Naegleria</taxon>
    </lineage>
</organism>
<dbReference type="SUPFAM" id="SSF53474">
    <property type="entry name" value="alpha/beta-Hydrolases"/>
    <property type="match status" value="1"/>
</dbReference>
<evidence type="ECO:0000313" key="3">
    <source>
        <dbReference type="EMBL" id="EFC41884.1"/>
    </source>
</evidence>
<dbReference type="VEuPathDB" id="AmoebaDB:NAEGRDRAFT_50855"/>
<dbReference type="KEGG" id="ngr:NAEGRDRAFT_50855"/>
<dbReference type="InParanoid" id="D2VMU1"/>
<dbReference type="RefSeq" id="XP_002674628.1">
    <property type="nucleotide sequence ID" value="XM_002674582.1"/>
</dbReference>
<keyword evidence="2" id="KW-1133">Transmembrane helix</keyword>
<evidence type="ECO:0000313" key="4">
    <source>
        <dbReference type="Proteomes" id="UP000006671"/>
    </source>
</evidence>